<keyword evidence="2" id="KW-0560">Oxidoreductase</keyword>
<keyword evidence="5" id="KW-1185">Reference proteome</keyword>
<gene>
    <name evidence="4" type="ORF">SAMN04488025_11110</name>
</gene>
<organism evidence="4 5">
    <name type="scientific">Planifilum fulgidum</name>
    <dbReference type="NCBI Taxonomy" id="201973"/>
    <lineage>
        <taxon>Bacteria</taxon>
        <taxon>Bacillati</taxon>
        <taxon>Bacillota</taxon>
        <taxon>Bacilli</taxon>
        <taxon>Bacillales</taxon>
        <taxon>Thermoactinomycetaceae</taxon>
        <taxon>Planifilum</taxon>
    </lineage>
</organism>
<dbReference type="PANTHER" id="PTHR30466">
    <property type="entry name" value="FLAVIN REDUCTASE"/>
    <property type="match status" value="1"/>
</dbReference>
<dbReference type="EMBL" id="FOOK01000011">
    <property type="protein sequence ID" value="SFF98028.1"/>
    <property type="molecule type" value="Genomic_DNA"/>
</dbReference>
<evidence type="ECO:0000256" key="1">
    <source>
        <dbReference type="ARBA" id="ARBA00008898"/>
    </source>
</evidence>
<dbReference type="InterPro" id="IPR012349">
    <property type="entry name" value="Split_barrel_FMN-bd"/>
</dbReference>
<dbReference type="InterPro" id="IPR050268">
    <property type="entry name" value="NADH-dep_flavin_reductase"/>
</dbReference>
<evidence type="ECO:0000259" key="3">
    <source>
        <dbReference type="SMART" id="SM00903"/>
    </source>
</evidence>
<dbReference type="OrthoDB" id="9792858at2"/>
<dbReference type="Proteomes" id="UP000198661">
    <property type="component" value="Unassembled WGS sequence"/>
</dbReference>
<protein>
    <submittedName>
        <fullName evidence="4">NADH-FMN oxidoreductase RutF, flavin reductase (DIM6/NTAB) family</fullName>
    </submittedName>
</protein>
<dbReference type="AlphaFoldDB" id="A0A1I2N3P0"/>
<dbReference type="SMART" id="SM00903">
    <property type="entry name" value="Flavin_Reduct"/>
    <property type="match status" value="1"/>
</dbReference>
<dbReference type="RefSeq" id="WP_092037655.1">
    <property type="nucleotide sequence ID" value="NZ_FOOK01000011.1"/>
</dbReference>
<dbReference type="Gene3D" id="2.30.110.10">
    <property type="entry name" value="Electron Transport, Fmn-binding Protein, Chain A"/>
    <property type="match status" value="1"/>
</dbReference>
<evidence type="ECO:0000256" key="2">
    <source>
        <dbReference type="ARBA" id="ARBA00023002"/>
    </source>
</evidence>
<dbReference type="STRING" id="201973.SAMN04488025_11110"/>
<dbReference type="InterPro" id="IPR002563">
    <property type="entry name" value="Flavin_Rdtase-like_dom"/>
</dbReference>
<feature type="domain" description="Flavin reductase like" evidence="3">
    <location>
        <begin position="10"/>
        <end position="149"/>
    </location>
</feature>
<dbReference type="PANTHER" id="PTHR30466:SF11">
    <property type="entry name" value="FLAVIN-DEPENDENT MONOOXYGENASE, REDUCTASE SUBUNIT HSAB"/>
    <property type="match status" value="1"/>
</dbReference>
<dbReference type="GO" id="GO:0042602">
    <property type="term" value="F:riboflavin reductase (NADPH) activity"/>
    <property type="evidence" value="ECO:0007669"/>
    <property type="project" value="TreeGrafter"/>
</dbReference>
<evidence type="ECO:0000313" key="4">
    <source>
        <dbReference type="EMBL" id="SFF98028.1"/>
    </source>
</evidence>
<reference evidence="4 5" key="1">
    <citation type="submission" date="2016-10" db="EMBL/GenBank/DDBJ databases">
        <authorList>
            <person name="de Groot N.N."/>
        </authorList>
    </citation>
    <scope>NUCLEOTIDE SEQUENCE [LARGE SCALE GENOMIC DNA]</scope>
    <source>
        <strain evidence="4 5">DSM 44945</strain>
    </source>
</reference>
<dbReference type="SUPFAM" id="SSF50475">
    <property type="entry name" value="FMN-binding split barrel"/>
    <property type="match status" value="1"/>
</dbReference>
<accession>A0A1I2N3P0</accession>
<name>A0A1I2N3P0_9BACL</name>
<evidence type="ECO:0000313" key="5">
    <source>
        <dbReference type="Proteomes" id="UP000198661"/>
    </source>
</evidence>
<dbReference type="GO" id="GO:0010181">
    <property type="term" value="F:FMN binding"/>
    <property type="evidence" value="ECO:0007669"/>
    <property type="project" value="InterPro"/>
</dbReference>
<dbReference type="Pfam" id="PF01613">
    <property type="entry name" value="Flavin_Reduct"/>
    <property type="match status" value="1"/>
</dbReference>
<comment type="similarity">
    <text evidence="1">Belongs to the non-flavoprotein flavin reductase family.</text>
</comment>
<sequence length="156" mass="17374">MDLRDYRNCLGTFATGVTVVTFNTDHGKHGFTANSFTSVSLEPPLVLVSVNRKIKSCAYMRDNAFAVNILRGNQQDLALHFAGKPREGLEIRWKEGDYAPYLADALATIQCVPWKAYDGGDHVLYLGEVKHYQYDEGDALGFFRGNFFPISSDAGK</sequence>
<proteinExistence type="inferred from homology"/>